<accession>A0A0J6F639</accession>
<name>A0A0J6F639_COCPO</name>
<dbReference type="Proteomes" id="UP000054567">
    <property type="component" value="Unassembled WGS sequence"/>
</dbReference>
<dbReference type="OrthoDB" id="2687876at2759"/>
<evidence type="ECO:0008006" key="3">
    <source>
        <dbReference type="Google" id="ProtNLM"/>
    </source>
</evidence>
<proteinExistence type="predicted"/>
<gene>
    <name evidence="1" type="ORF">CPAG_00771</name>
</gene>
<evidence type="ECO:0000313" key="2">
    <source>
        <dbReference type="Proteomes" id="UP000054567"/>
    </source>
</evidence>
<dbReference type="VEuPathDB" id="FungiDB:CPAG_00771"/>
<reference evidence="2" key="3">
    <citation type="journal article" date="2010" name="Genome Res.">
        <title>Population genomic sequencing of Coccidioides fungi reveals recent hybridization and transposon control.</title>
        <authorList>
            <person name="Neafsey D.E."/>
            <person name="Barker B.M."/>
            <person name="Sharpton T.J."/>
            <person name="Stajich J.E."/>
            <person name="Park D.J."/>
            <person name="Whiston E."/>
            <person name="Hung C.-Y."/>
            <person name="McMahan C."/>
            <person name="White J."/>
            <person name="Sykes S."/>
            <person name="Heiman D."/>
            <person name="Young S."/>
            <person name="Zeng Q."/>
            <person name="Abouelleil A."/>
            <person name="Aftuck L."/>
            <person name="Bessette D."/>
            <person name="Brown A."/>
            <person name="FitzGerald M."/>
            <person name="Lui A."/>
            <person name="Macdonald J.P."/>
            <person name="Priest M."/>
            <person name="Orbach M.J."/>
            <person name="Galgiani J.N."/>
            <person name="Kirkland T.N."/>
            <person name="Cole G.T."/>
            <person name="Birren B.W."/>
            <person name="Henn M.R."/>
            <person name="Taylor J.W."/>
            <person name="Rounsley S.D."/>
        </authorList>
    </citation>
    <scope>NUCLEOTIDE SEQUENCE [LARGE SCALE GENOMIC DNA]</scope>
    <source>
        <strain evidence="2">RMSCC 3488</strain>
    </source>
</reference>
<evidence type="ECO:0000313" key="1">
    <source>
        <dbReference type="EMBL" id="KMM64419.1"/>
    </source>
</evidence>
<organism evidence="1 2">
    <name type="scientific">Coccidioides posadasii RMSCC 3488</name>
    <dbReference type="NCBI Taxonomy" id="454284"/>
    <lineage>
        <taxon>Eukaryota</taxon>
        <taxon>Fungi</taxon>
        <taxon>Dikarya</taxon>
        <taxon>Ascomycota</taxon>
        <taxon>Pezizomycotina</taxon>
        <taxon>Eurotiomycetes</taxon>
        <taxon>Eurotiomycetidae</taxon>
        <taxon>Onygenales</taxon>
        <taxon>Onygenaceae</taxon>
        <taxon>Coccidioides</taxon>
    </lineage>
</organism>
<protein>
    <recommendedName>
        <fullName evidence="3">F-box domain-containing protein</fullName>
    </recommendedName>
</protein>
<sequence length="369" mass="41638">MATASEFTSPRELDLPNFSTVASSVSRMEHRVLTCNPGMPGGLFPSRDSKVGKFDVFPVELIFKIFANLDFASLIKFKKANYAAFALVSAYLPFEVAMKHSSETLRAIQSVGTLKFVNASELFEVMRSTRCSQCGNTGPFLFIPLLKRTCWKCIPTFRIYKVSSVKRCFGLDDSHFRNVATFRTIPGTYGVPLRQYDVIQHLISEPGAQQARLEAGHFDQMQSDRRTSLALALSQYQGYLRSARANLYDLSALPQGGTPTRGPRTWEASINEDTHQYTYLLTTILPFANLAERTIQHPRYCAGCLYERHIFKTQVKRTMSNEVEAERMEIDTLFKASRAWLAKDLVDHLAVCESVPILLAKSPVNYTLR</sequence>
<reference evidence="1 2" key="1">
    <citation type="submission" date="2007-06" db="EMBL/GenBank/DDBJ databases">
        <title>The Genome Sequence of Coccidioides posadasii RMSCC_3488.</title>
        <authorList>
            <consortium name="Coccidioides Genome Resources Consortium"/>
            <consortium name="The Broad Institute Genome Sequencing Platform"/>
            <person name="Henn M.R."/>
            <person name="Sykes S."/>
            <person name="Young S."/>
            <person name="Jaffe D."/>
            <person name="Berlin A."/>
            <person name="Alvarez P."/>
            <person name="Butler J."/>
            <person name="Gnerre S."/>
            <person name="Grabherr M."/>
            <person name="Mauceli E."/>
            <person name="Brockman W."/>
            <person name="Kodira C."/>
            <person name="Alvarado L."/>
            <person name="Zeng Q."/>
            <person name="Crawford M."/>
            <person name="Antoine C."/>
            <person name="Devon K."/>
            <person name="Galgiani J."/>
            <person name="Orsborn K."/>
            <person name="Lewis M.L."/>
            <person name="Nusbaum C."/>
            <person name="Galagan J."/>
            <person name="Birren B."/>
        </authorList>
    </citation>
    <scope>NUCLEOTIDE SEQUENCE [LARGE SCALE GENOMIC DNA]</scope>
    <source>
        <strain evidence="1 2">RMSCC 3488</strain>
    </source>
</reference>
<dbReference type="AlphaFoldDB" id="A0A0J6F639"/>
<reference evidence="2" key="2">
    <citation type="journal article" date="2009" name="Genome Res.">
        <title>Comparative genomic analyses of the human fungal pathogens Coccidioides and their relatives.</title>
        <authorList>
            <person name="Sharpton T.J."/>
            <person name="Stajich J.E."/>
            <person name="Rounsley S.D."/>
            <person name="Gardner M.J."/>
            <person name="Wortman J.R."/>
            <person name="Jordar V.S."/>
            <person name="Maiti R."/>
            <person name="Kodira C.D."/>
            <person name="Neafsey D.E."/>
            <person name="Zeng Q."/>
            <person name="Hung C.-Y."/>
            <person name="McMahan C."/>
            <person name="Muszewska A."/>
            <person name="Grynberg M."/>
            <person name="Mandel M.A."/>
            <person name="Kellner E.M."/>
            <person name="Barker B.M."/>
            <person name="Galgiani J.N."/>
            <person name="Orbach M.J."/>
            <person name="Kirkland T.N."/>
            <person name="Cole G.T."/>
            <person name="Henn M.R."/>
            <person name="Birren B.W."/>
            <person name="Taylor J.W."/>
        </authorList>
    </citation>
    <scope>NUCLEOTIDE SEQUENCE [LARGE SCALE GENOMIC DNA]</scope>
    <source>
        <strain evidence="2">RMSCC 3488</strain>
    </source>
</reference>
<dbReference type="EMBL" id="DS268109">
    <property type="protein sequence ID" value="KMM64419.1"/>
    <property type="molecule type" value="Genomic_DNA"/>
</dbReference>